<dbReference type="EMBL" id="CP132306">
    <property type="protein sequence ID" value="WLS01003.1"/>
    <property type="molecule type" value="Genomic_DNA"/>
</dbReference>
<organism evidence="1 2">
    <name type="scientific">Shinella sumterensis</name>
    <dbReference type="NCBI Taxonomy" id="1967501"/>
    <lineage>
        <taxon>Bacteria</taxon>
        <taxon>Pseudomonadati</taxon>
        <taxon>Pseudomonadota</taxon>
        <taxon>Alphaproteobacteria</taxon>
        <taxon>Hyphomicrobiales</taxon>
        <taxon>Rhizobiaceae</taxon>
        <taxon>Shinella</taxon>
    </lineage>
</organism>
<geneLocation type="plasmid" evidence="1 2">
    <name>unnamed4</name>
</geneLocation>
<keyword evidence="2" id="KW-1185">Reference proteome</keyword>
<protein>
    <submittedName>
        <fullName evidence="1">Uncharacterized protein</fullName>
    </submittedName>
</protein>
<evidence type="ECO:0000313" key="2">
    <source>
        <dbReference type="Proteomes" id="UP001234585"/>
    </source>
</evidence>
<accession>A0AA50HJD6</accession>
<dbReference type="AlphaFoldDB" id="A0AA50HJD6"/>
<dbReference type="RefSeq" id="WP_306041186.1">
    <property type="nucleotide sequence ID" value="NZ_CP132306.1"/>
</dbReference>
<name>A0AA50HJD6_9HYPH</name>
<reference evidence="1 2" key="1">
    <citation type="submission" date="2023-08" db="EMBL/GenBank/DDBJ databases">
        <title>Pathogen: clinical or host-associated sample.</title>
        <authorList>
            <person name="Hergert J."/>
            <person name="Casey R."/>
            <person name="Wagner J."/>
            <person name="Young E.L."/>
            <person name="Oakeson K.F."/>
        </authorList>
    </citation>
    <scope>NUCLEOTIDE SEQUENCE [LARGE SCALE GENOMIC DNA]</scope>
    <source>
        <strain evidence="1 2">1760953</strain>
        <plasmid evidence="1 2">unnamed4</plasmid>
    </source>
</reference>
<sequence length="81" mass="9133">MGIKRLTDHWSWGLVSSSAVLLIFFGFVVLHDLFNTQPIGGTIRESGIKVDPFDLFFSCAAAVVLVANIVWDYRHRNDHDV</sequence>
<proteinExistence type="predicted"/>
<gene>
    <name evidence="1" type="ORF">Q9313_26775</name>
</gene>
<keyword evidence="1" id="KW-0614">Plasmid</keyword>
<dbReference type="Proteomes" id="UP001234585">
    <property type="component" value="Plasmid unnamed4"/>
</dbReference>
<evidence type="ECO:0000313" key="1">
    <source>
        <dbReference type="EMBL" id="WLS01003.1"/>
    </source>
</evidence>